<dbReference type="Proteomes" id="UP001165135">
    <property type="component" value="Unassembled WGS sequence"/>
</dbReference>
<dbReference type="PANTHER" id="PTHR38011">
    <property type="entry name" value="DIHYDROFOLATE REDUCTASE FAMILY PROTEIN (AFU_ORTHOLOGUE AFUA_8G06820)"/>
    <property type="match status" value="1"/>
</dbReference>
<accession>A0A9W6VNX2</accession>
<dbReference type="Gene3D" id="3.40.430.10">
    <property type="entry name" value="Dihydrofolate Reductase, subunit A"/>
    <property type="match status" value="1"/>
</dbReference>
<dbReference type="SUPFAM" id="SSF53597">
    <property type="entry name" value="Dihydrofolate reductase-like"/>
    <property type="match status" value="1"/>
</dbReference>
<organism evidence="2 3">
    <name type="scientific">Actinoallomurus iriomotensis</name>
    <dbReference type="NCBI Taxonomy" id="478107"/>
    <lineage>
        <taxon>Bacteria</taxon>
        <taxon>Bacillati</taxon>
        <taxon>Actinomycetota</taxon>
        <taxon>Actinomycetes</taxon>
        <taxon>Streptosporangiales</taxon>
        <taxon>Thermomonosporaceae</taxon>
        <taxon>Actinoallomurus</taxon>
    </lineage>
</organism>
<dbReference type="PANTHER" id="PTHR38011:SF12">
    <property type="entry name" value="BIFUNCTIONAL DEAMINASE-REDUCTASE DOMAIN PROTEIN"/>
    <property type="match status" value="1"/>
</dbReference>
<reference evidence="2" key="1">
    <citation type="submission" date="2023-03" db="EMBL/GenBank/DDBJ databases">
        <title>Actinoallomurus iriomotensis NBRC 103681.</title>
        <authorList>
            <person name="Ichikawa N."/>
            <person name="Sato H."/>
            <person name="Tonouchi N."/>
        </authorList>
    </citation>
    <scope>NUCLEOTIDE SEQUENCE</scope>
    <source>
        <strain evidence="2">NBRC 103681</strain>
    </source>
</reference>
<dbReference type="EMBL" id="BSTJ01000003">
    <property type="protein sequence ID" value="GLY75155.1"/>
    <property type="molecule type" value="Genomic_DNA"/>
</dbReference>
<dbReference type="InterPro" id="IPR050765">
    <property type="entry name" value="Riboflavin_Biosynth_HTPR"/>
</dbReference>
<feature type="domain" description="Bacterial bifunctional deaminase-reductase C-terminal" evidence="1">
    <location>
        <begin position="5"/>
        <end position="166"/>
    </location>
</feature>
<name>A0A9W6VNX2_9ACTN</name>
<dbReference type="RefSeq" id="WP_285621778.1">
    <property type="nucleotide sequence ID" value="NZ_BSTJ01000003.1"/>
</dbReference>
<evidence type="ECO:0000259" key="1">
    <source>
        <dbReference type="Pfam" id="PF01872"/>
    </source>
</evidence>
<sequence length="181" mass="19485">MARLLYSATMSLDGFIAGPGGDMSWLTAHLGPNPEVGELIGRIGALLVGRHTFGGDDPHRGTEKEGKAFGGGWEGPQFVLTHHAPDTVIPDVTFVGDLDTAVKAAKDAAGYKYVNVLGAEVARQCLEAGVLDEILMIVAPVLLGDGVRMFDRKDRGSVDLEQLRVTEAPHVTNLWYRVRYS</sequence>
<dbReference type="AlphaFoldDB" id="A0A9W6VNX2"/>
<dbReference type="Pfam" id="PF01872">
    <property type="entry name" value="RibD_C"/>
    <property type="match status" value="1"/>
</dbReference>
<evidence type="ECO:0000313" key="2">
    <source>
        <dbReference type="EMBL" id="GLY75155.1"/>
    </source>
</evidence>
<comment type="caution">
    <text evidence="2">The sequence shown here is derived from an EMBL/GenBank/DDBJ whole genome shotgun (WGS) entry which is preliminary data.</text>
</comment>
<proteinExistence type="predicted"/>
<gene>
    <name evidence="2" type="ORF">Airi01_034220</name>
</gene>
<dbReference type="GO" id="GO:0008703">
    <property type="term" value="F:5-amino-6-(5-phosphoribosylamino)uracil reductase activity"/>
    <property type="evidence" value="ECO:0007669"/>
    <property type="project" value="InterPro"/>
</dbReference>
<dbReference type="InterPro" id="IPR024072">
    <property type="entry name" value="DHFR-like_dom_sf"/>
</dbReference>
<evidence type="ECO:0000313" key="3">
    <source>
        <dbReference type="Proteomes" id="UP001165135"/>
    </source>
</evidence>
<dbReference type="InterPro" id="IPR002734">
    <property type="entry name" value="RibDG_C"/>
</dbReference>
<dbReference type="GO" id="GO:0009231">
    <property type="term" value="P:riboflavin biosynthetic process"/>
    <property type="evidence" value="ECO:0007669"/>
    <property type="project" value="InterPro"/>
</dbReference>
<protein>
    <submittedName>
        <fullName evidence="2">Deaminase</fullName>
    </submittedName>
</protein>